<dbReference type="Gene3D" id="3.55.40.20">
    <property type="entry name" value="Iron/manganese superoxide dismutase, C-terminal domain"/>
    <property type="match status" value="1"/>
</dbReference>
<dbReference type="EMBL" id="JAAARO010000018">
    <property type="protein sequence ID" value="KAF5732263.1"/>
    <property type="molecule type" value="Genomic_DNA"/>
</dbReference>
<evidence type="ECO:0000313" key="11">
    <source>
        <dbReference type="Proteomes" id="UP000593562"/>
    </source>
</evidence>
<dbReference type="InterPro" id="IPR035979">
    <property type="entry name" value="RBD_domain_sf"/>
</dbReference>
<reference evidence="10 11" key="1">
    <citation type="journal article" date="2020" name="Nat. Commun.">
        <title>Genome of Tripterygium wilfordii and identification of cytochrome P450 involved in triptolide biosynthesis.</title>
        <authorList>
            <person name="Tu L."/>
            <person name="Su P."/>
            <person name="Zhang Z."/>
            <person name="Gao L."/>
            <person name="Wang J."/>
            <person name="Hu T."/>
            <person name="Zhou J."/>
            <person name="Zhang Y."/>
            <person name="Zhao Y."/>
            <person name="Liu Y."/>
            <person name="Song Y."/>
            <person name="Tong Y."/>
            <person name="Lu Y."/>
            <person name="Yang J."/>
            <person name="Xu C."/>
            <person name="Jia M."/>
            <person name="Peters R.J."/>
            <person name="Huang L."/>
            <person name="Gao W."/>
        </authorList>
    </citation>
    <scope>NUCLEOTIDE SEQUENCE [LARGE SCALE GENOMIC DNA]</scope>
    <source>
        <strain evidence="11">cv. XIE 37</strain>
        <tissue evidence="10">Leaf</tissue>
    </source>
</reference>
<dbReference type="GO" id="GO:0003723">
    <property type="term" value="F:RNA binding"/>
    <property type="evidence" value="ECO:0007669"/>
    <property type="project" value="UniProtKB-UniRule"/>
</dbReference>
<dbReference type="PROSITE" id="PS50102">
    <property type="entry name" value="RRM"/>
    <property type="match status" value="1"/>
</dbReference>
<protein>
    <recommendedName>
        <fullName evidence="3">superoxide dismutase</fullName>
        <ecNumber evidence="3">1.15.1.1</ecNumber>
    </recommendedName>
</protein>
<evidence type="ECO:0000256" key="3">
    <source>
        <dbReference type="ARBA" id="ARBA00012682"/>
    </source>
</evidence>
<dbReference type="PANTHER" id="PTHR42769">
    <property type="entry name" value="SUPEROXIDE DISMUTASE"/>
    <property type="match status" value="1"/>
</dbReference>
<dbReference type="Gene3D" id="3.30.70.330">
    <property type="match status" value="1"/>
</dbReference>
<dbReference type="PRINTS" id="PR01703">
    <property type="entry name" value="MNSODISMTASE"/>
</dbReference>
<feature type="region of interest" description="Disordered" evidence="8">
    <location>
        <begin position="1"/>
        <end position="94"/>
    </location>
</feature>
<dbReference type="SUPFAM" id="SSF54928">
    <property type="entry name" value="RNA-binding domain, RBD"/>
    <property type="match status" value="1"/>
</dbReference>
<comment type="similarity">
    <text evidence="2">Belongs to the iron/manganese superoxide dismutase family.</text>
</comment>
<evidence type="ECO:0000256" key="2">
    <source>
        <dbReference type="ARBA" id="ARBA00008714"/>
    </source>
</evidence>
<dbReference type="SUPFAM" id="SSF46609">
    <property type="entry name" value="Fe,Mn superoxide dismutase (SOD), N-terminal domain"/>
    <property type="match status" value="1"/>
</dbReference>
<dbReference type="Proteomes" id="UP000593562">
    <property type="component" value="Unassembled WGS sequence"/>
</dbReference>
<dbReference type="InterPro" id="IPR001189">
    <property type="entry name" value="Mn/Fe_SOD"/>
</dbReference>
<dbReference type="GO" id="GO:0046872">
    <property type="term" value="F:metal ion binding"/>
    <property type="evidence" value="ECO:0007669"/>
    <property type="project" value="UniProtKB-KW"/>
</dbReference>
<dbReference type="AlphaFoldDB" id="A0A7J7CDR5"/>
<dbReference type="Pfam" id="PF02777">
    <property type="entry name" value="Sod_Fe_C"/>
    <property type="match status" value="1"/>
</dbReference>
<evidence type="ECO:0000256" key="7">
    <source>
        <dbReference type="PROSITE-ProRule" id="PRU00176"/>
    </source>
</evidence>
<dbReference type="EC" id="1.15.1.1" evidence="3"/>
<dbReference type="CDD" id="cd12306">
    <property type="entry name" value="RRM_II_PABPs"/>
    <property type="match status" value="1"/>
</dbReference>
<dbReference type="FunFam" id="1.10.287.990:FF:000002">
    <property type="entry name" value="Superoxide dismutase"/>
    <property type="match status" value="1"/>
</dbReference>
<name>A0A7J7CDR5_TRIWF</name>
<dbReference type="Pfam" id="PF00081">
    <property type="entry name" value="Sod_Fe_N"/>
    <property type="match status" value="1"/>
</dbReference>
<feature type="domain" description="RRM" evidence="9">
    <location>
        <begin position="97"/>
        <end position="173"/>
    </location>
</feature>
<dbReference type="Pfam" id="PF00076">
    <property type="entry name" value="RRM_1"/>
    <property type="match status" value="1"/>
</dbReference>
<dbReference type="InParanoid" id="A0A7J7CDR5"/>
<gene>
    <name evidence="10" type="ORF">HS088_TW18G00955</name>
</gene>
<keyword evidence="11" id="KW-1185">Reference proteome</keyword>
<dbReference type="InterPro" id="IPR036324">
    <property type="entry name" value="Mn/Fe_SOD_N_sf"/>
</dbReference>
<dbReference type="FunCoup" id="A0A7J7CDR5">
    <property type="interactions" value="376"/>
</dbReference>
<dbReference type="Gene3D" id="1.10.287.990">
    <property type="entry name" value="Fe,Mn superoxide dismutase (SOD) domain"/>
    <property type="match status" value="1"/>
</dbReference>
<evidence type="ECO:0000259" key="9">
    <source>
        <dbReference type="PROSITE" id="PS50102"/>
    </source>
</evidence>
<dbReference type="InterPro" id="IPR036314">
    <property type="entry name" value="SOD_C_sf"/>
</dbReference>
<keyword evidence="7" id="KW-0694">RNA-binding</keyword>
<evidence type="ECO:0000256" key="1">
    <source>
        <dbReference type="ARBA" id="ARBA00001962"/>
    </source>
</evidence>
<dbReference type="SMART" id="SM00360">
    <property type="entry name" value="RRM"/>
    <property type="match status" value="1"/>
</dbReference>
<evidence type="ECO:0000256" key="5">
    <source>
        <dbReference type="ARBA" id="ARBA00023002"/>
    </source>
</evidence>
<dbReference type="InterPro" id="IPR000504">
    <property type="entry name" value="RRM_dom"/>
</dbReference>
<dbReference type="PANTHER" id="PTHR42769:SF3">
    <property type="entry name" value="SUPEROXIDE DISMUTASE [FE] 2, CHLOROPLASTIC"/>
    <property type="match status" value="1"/>
</dbReference>
<evidence type="ECO:0000256" key="6">
    <source>
        <dbReference type="ARBA" id="ARBA00023004"/>
    </source>
</evidence>
<feature type="compositionally biased region" description="Acidic residues" evidence="8">
    <location>
        <begin position="18"/>
        <end position="28"/>
    </location>
</feature>
<dbReference type="GO" id="GO:0004784">
    <property type="term" value="F:superoxide dismutase activity"/>
    <property type="evidence" value="ECO:0007669"/>
    <property type="project" value="UniProtKB-EC"/>
</dbReference>
<evidence type="ECO:0000256" key="4">
    <source>
        <dbReference type="ARBA" id="ARBA00022723"/>
    </source>
</evidence>
<accession>A0A7J7CDR5</accession>
<dbReference type="InterPro" id="IPR012677">
    <property type="entry name" value="Nucleotide-bd_a/b_plait_sf"/>
</dbReference>
<sequence>MEQHEDQDQEHEVYGGEIPDEGEMDADVDMSFRSEEHEELEPNSKDLEDMKKRLKEIEDEASALREMQAKVEKEMGAVQDSSSTSATQAEKEEVDARSVYVGNVDYACTPEEVQQHFQSCGTVNRVTILTDKFGQPKGFAYVEFVEIEAVQNAVMLNETELHGRQLKVSAKRTNYVCTTGSTVLHSCLIFATSATTYQHDVADSPASDLFADVRRCVRMAAATKIVAQFELKPPPYPLTALEPHMSKQTFEYHWGKHHRAYVDNLNKQIAGTQLNGLSLEDVIVTTYNKGDFLPPFNNAAQVWNHDFFWESMKPNGGGKPSGELLEMIERDFGSFENFAAEFRSAAATTFGSGWAWLVYKSNQLDVGNAVNPRPSEDDKRLAVVKSPNAVNPLVWNDVVSIIFFHSCNRRPDYISIFMEHLVSWESVNRRLETAKAQAAEREIEAKKKAEE</sequence>
<keyword evidence="5" id="KW-0560">Oxidoreductase</keyword>
<feature type="compositionally biased region" description="Basic and acidic residues" evidence="8">
    <location>
        <begin position="1"/>
        <end position="14"/>
    </location>
</feature>
<keyword evidence="6" id="KW-0408">Iron</keyword>
<dbReference type="SUPFAM" id="SSF54719">
    <property type="entry name" value="Fe,Mn superoxide dismutase (SOD), C-terminal domain"/>
    <property type="match status" value="1"/>
</dbReference>
<proteinExistence type="inferred from homology"/>
<evidence type="ECO:0000256" key="8">
    <source>
        <dbReference type="SAM" id="MobiDB-lite"/>
    </source>
</evidence>
<evidence type="ECO:0000313" key="10">
    <source>
        <dbReference type="EMBL" id="KAF5732263.1"/>
    </source>
</evidence>
<dbReference type="GO" id="GO:0042644">
    <property type="term" value="C:chloroplast nucleoid"/>
    <property type="evidence" value="ECO:0007669"/>
    <property type="project" value="TreeGrafter"/>
</dbReference>
<comment type="caution">
    <text evidence="10">The sequence shown here is derived from an EMBL/GenBank/DDBJ whole genome shotgun (WGS) entry which is preliminary data.</text>
</comment>
<organism evidence="10 11">
    <name type="scientific">Tripterygium wilfordii</name>
    <name type="common">Thunder God vine</name>
    <dbReference type="NCBI Taxonomy" id="458696"/>
    <lineage>
        <taxon>Eukaryota</taxon>
        <taxon>Viridiplantae</taxon>
        <taxon>Streptophyta</taxon>
        <taxon>Embryophyta</taxon>
        <taxon>Tracheophyta</taxon>
        <taxon>Spermatophyta</taxon>
        <taxon>Magnoliopsida</taxon>
        <taxon>eudicotyledons</taxon>
        <taxon>Gunneridae</taxon>
        <taxon>Pentapetalae</taxon>
        <taxon>rosids</taxon>
        <taxon>fabids</taxon>
        <taxon>Celastrales</taxon>
        <taxon>Celastraceae</taxon>
        <taxon>Tripterygium</taxon>
    </lineage>
</organism>
<dbReference type="InterPro" id="IPR019832">
    <property type="entry name" value="Mn/Fe_SOD_C"/>
</dbReference>
<dbReference type="InterPro" id="IPR019831">
    <property type="entry name" value="Mn/Fe_SOD_N"/>
</dbReference>
<keyword evidence="4" id="KW-0479">Metal-binding</keyword>
<feature type="compositionally biased region" description="Basic and acidic residues" evidence="8">
    <location>
        <begin position="30"/>
        <end position="51"/>
    </location>
</feature>
<feature type="compositionally biased region" description="Polar residues" evidence="8">
    <location>
        <begin position="79"/>
        <end position="88"/>
    </location>
</feature>
<comment type="cofactor">
    <cofactor evidence="1">
        <name>Fe cation</name>
        <dbReference type="ChEBI" id="CHEBI:24875"/>
    </cofactor>
</comment>